<dbReference type="Pfam" id="PF00700">
    <property type="entry name" value="Flagellin_C"/>
    <property type="match status" value="1"/>
</dbReference>
<dbReference type="InterPro" id="IPR001492">
    <property type="entry name" value="Flagellin"/>
</dbReference>
<dbReference type="EMBL" id="CP017147">
    <property type="protein sequence ID" value="AOO79281.1"/>
    <property type="molecule type" value="Genomic_DNA"/>
</dbReference>
<dbReference type="InterPro" id="IPR001029">
    <property type="entry name" value="Flagellin_N"/>
</dbReference>
<reference evidence="6 7" key="1">
    <citation type="journal article" date="2015" name="Antonie Van Leeuwenhoek">
        <title>Bosea vaviloviae sp. nov., a new species of slow-growing rhizobia isolated from nodules of the relict species Vavilovia formosa (Stev.) Fed.</title>
        <authorList>
            <person name="Safronova V.I."/>
            <person name="Kuznetsova I.G."/>
            <person name="Sazanova A.L."/>
            <person name="Kimeklis A.K."/>
            <person name="Belimov A.A."/>
            <person name="Andronov E.E."/>
            <person name="Pinaev A.G."/>
            <person name="Chizhevskaya E.P."/>
            <person name="Pukhaev A.R."/>
            <person name="Popov K.P."/>
            <person name="Willems A."/>
            <person name="Tikhonovich I.A."/>
        </authorList>
    </citation>
    <scope>NUCLEOTIDE SEQUENCE [LARGE SCALE GENOMIC DNA]</scope>
    <source>
        <strain evidence="6 7">Vaf18</strain>
    </source>
</reference>
<evidence type="ECO:0000256" key="2">
    <source>
        <dbReference type="ARBA" id="ARBA00023143"/>
    </source>
</evidence>
<dbReference type="OrthoDB" id="8004955at2"/>
<dbReference type="KEGG" id="bvv:BHK69_01125"/>
<dbReference type="STRING" id="1526658.BHK69_01125"/>
<evidence type="ECO:0000259" key="5">
    <source>
        <dbReference type="Pfam" id="PF00700"/>
    </source>
</evidence>
<evidence type="ECO:0000313" key="7">
    <source>
        <dbReference type="Proteomes" id="UP000094969"/>
    </source>
</evidence>
<dbReference type="InterPro" id="IPR046358">
    <property type="entry name" value="Flagellin_C"/>
</dbReference>
<proteinExistence type="inferred from homology"/>
<comment type="similarity">
    <text evidence="1 3">Belongs to the bacterial flagellin family.</text>
</comment>
<gene>
    <name evidence="6" type="ORF">BHK69_01125</name>
</gene>
<accession>A0A1D7TVY4</accession>
<dbReference type="Pfam" id="PF00669">
    <property type="entry name" value="Flagellin_N"/>
    <property type="match status" value="1"/>
</dbReference>
<evidence type="ECO:0000256" key="1">
    <source>
        <dbReference type="ARBA" id="ARBA00005709"/>
    </source>
</evidence>
<dbReference type="GO" id="GO:0005576">
    <property type="term" value="C:extracellular region"/>
    <property type="evidence" value="ECO:0007669"/>
    <property type="project" value="UniProtKB-SubCell"/>
</dbReference>
<evidence type="ECO:0000256" key="3">
    <source>
        <dbReference type="RuleBase" id="RU362073"/>
    </source>
</evidence>
<dbReference type="GO" id="GO:0009288">
    <property type="term" value="C:bacterial-type flagellum"/>
    <property type="evidence" value="ECO:0007669"/>
    <property type="project" value="UniProtKB-SubCell"/>
</dbReference>
<feature type="domain" description="Flagellin N-terminal" evidence="4">
    <location>
        <begin position="7"/>
        <end position="140"/>
    </location>
</feature>
<dbReference type="AlphaFoldDB" id="A0A1D7TVY4"/>
<keyword evidence="2 3" id="KW-0975">Bacterial flagellum</keyword>
<evidence type="ECO:0000259" key="4">
    <source>
        <dbReference type="Pfam" id="PF00669"/>
    </source>
</evidence>
<dbReference type="PANTHER" id="PTHR42792:SF1">
    <property type="entry name" value="FLAGELLAR HOOK-ASSOCIATED PROTEIN 3"/>
    <property type="match status" value="1"/>
</dbReference>
<dbReference type="PANTHER" id="PTHR42792">
    <property type="entry name" value="FLAGELLIN"/>
    <property type="match status" value="1"/>
</dbReference>
<sequence>MKTSSVSSSSLSTMLRSTILKAQEKLVGANKEMTTGRYADIGLSLGARTGVTVNLRNQHDRTSGIIDTNGLVSQRLQVTQQALGGMLDTAQNFLKTLLSVRNGESGVDVLVSEATNNLQATIGAANSSMGGQYIFAGINTQQQPLTDYFSGATAPNKAAADAAFTSYFGFTQDDPAAATITAADMTSFLQTDFSDEFADPAWGANWSTALDRNIQSRISPNEVVEVSANANSQQMRDLAKVYTMVADTGTKGLNQNAYQALVDEAIKVVNGAIQGLIANQAQLGSAQARVTTASERLTTQRDILAQQILSNEGVDPYEAKVRVDQLTTQVETAYALTVKLQSLSILNYMR</sequence>
<dbReference type="GO" id="GO:0005198">
    <property type="term" value="F:structural molecule activity"/>
    <property type="evidence" value="ECO:0007669"/>
    <property type="project" value="UniProtKB-UniRule"/>
</dbReference>
<dbReference type="Proteomes" id="UP000094969">
    <property type="component" value="Chromosome"/>
</dbReference>
<dbReference type="RefSeq" id="WP_069688505.1">
    <property type="nucleotide sequence ID" value="NZ_CP017147.1"/>
</dbReference>
<dbReference type="Gene3D" id="1.20.1330.10">
    <property type="entry name" value="f41 fragment of flagellin, N-terminal domain"/>
    <property type="match status" value="1"/>
</dbReference>
<protein>
    <recommendedName>
        <fullName evidence="3">Flagellin</fullName>
    </recommendedName>
</protein>
<comment type="subcellular location">
    <subcellularLocation>
        <location evidence="3">Secreted</location>
    </subcellularLocation>
    <subcellularLocation>
        <location evidence="3">Bacterial flagellum</location>
    </subcellularLocation>
</comment>
<organism evidence="6 7">
    <name type="scientific">Bosea vaviloviae</name>
    <dbReference type="NCBI Taxonomy" id="1526658"/>
    <lineage>
        <taxon>Bacteria</taxon>
        <taxon>Pseudomonadati</taxon>
        <taxon>Pseudomonadota</taxon>
        <taxon>Alphaproteobacteria</taxon>
        <taxon>Hyphomicrobiales</taxon>
        <taxon>Boseaceae</taxon>
        <taxon>Bosea</taxon>
    </lineage>
</organism>
<evidence type="ECO:0000313" key="6">
    <source>
        <dbReference type="EMBL" id="AOO79281.1"/>
    </source>
</evidence>
<keyword evidence="3" id="KW-0964">Secreted</keyword>
<dbReference type="SUPFAM" id="SSF64518">
    <property type="entry name" value="Phase 1 flagellin"/>
    <property type="match status" value="1"/>
</dbReference>
<name>A0A1D7TVY4_9HYPH</name>
<comment type="function">
    <text evidence="3">Flagellin is the subunit protein which polymerizes to form the filaments of bacterial flagella.</text>
</comment>
<keyword evidence="7" id="KW-1185">Reference proteome</keyword>
<feature type="domain" description="Flagellin C-terminal" evidence="5">
    <location>
        <begin position="266"/>
        <end position="349"/>
    </location>
</feature>
<dbReference type="NCBIfam" id="NF004669">
    <property type="entry name" value="PRK06008.1"/>
    <property type="match status" value="1"/>
</dbReference>